<evidence type="ECO:0000256" key="1">
    <source>
        <dbReference type="SAM" id="Phobius"/>
    </source>
</evidence>
<protein>
    <recommendedName>
        <fullName evidence="3">DUF1700 domain-containing protein</fullName>
    </recommendedName>
</protein>
<keyword evidence="1" id="KW-0812">Transmembrane</keyword>
<accession>A0AAU7DN95</accession>
<dbReference type="EMBL" id="CP121196">
    <property type="protein sequence ID" value="XBH18508.1"/>
    <property type="molecule type" value="Genomic_DNA"/>
</dbReference>
<name>A0AAU7DN95_9BACT</name>
<dbReference type="Pfam" id="PF22564">
    <property type="entry name" value="HAAS"/>
    <property type="match status" value="1"/>
</dbReference>
<sequence length="202" mass="21858">MMTETVHTDTVQIDTYLASLRTHLGPMTLSERDEIVREISAHIRDSAEESGVDVETILARLGSAEELASQYSDGLLIRQASRSISPLKLMRGALRLATKGVSGVIVFFVGVIGYAIGGGMALSGMLKPILPHNTGMWVQNGHLVAYGTQFPAIGPPAHEVLGMWYIPLMLTAGSLTLLATTFVIRTSLRVSQRWQARLSRGA</sequence>
<reference evidence="2" key="1">
    <citation type="submission" date="2023-03" db="EMBL/GenBank/DDBJ databases">
        <title>Edaphobacter sp.</title>
        <authorList>
            <person name="Huber K.J."/>
            <person name="Papendorf J."/>
            <person name="Pilke C."/>
            <person name="Bunk B."/>
            <person name="Sproeer C."/>
            <person name="Pester M."/>
        </authorList>
    </citation>
    <scope>NUCLEOTIDE SEQUENCE</scope>
    <source>
        <strain evidence="2">DSM 110680</strain>
    </source>
</reference>
<keyword evidence="1" id="KW-0472">Membrane</keyword>
<feature type="transmembrane region" description="Helical" evidence="1">
    <location>
        <begin position="96"/>
        <end position="116"/>
    </location>
</feature>
<gene>
    <name evidence="2" type="ORF">P8935_04030</name>
</gene>
<feature type="transmembrane region" description="Helical" evidence="1">
    <location>
        <begin position="164"/>
        <end position="184"/>
    </location>
</feature>
<evidence type="ECO:0000313" key="2">
    <source>
        <dbReference type="EMBL" id="XBH18508.1"/>
    </source>
</evidence>
<dbReference type="AlphaFoldDB" id="A0AAU7DN95"/>
<dbReference type="RefSeq" id="WP_348263732.1">
    <property type="nucleotide sequence ID" value="NZ_CP121196.1"/>
</dbReference>
<keyword evidence="1" id="KW-1133">Transmembrane helix</keyword>
<proteinExistence type="predicted"/>
<organism evidence="2">
    <name type="scientific">Telmatobacter sp. DSM 110680</name>
    <dbReference type="NCBI Taxonomy" id="3036704"/>
    <lineage>
        <taxon>Bacteria</taxon>
        <taxon>Pseudomonadati</taxon>
        <taxon>Acidobacteriota</taxon>
        <taxon>Terriglobia</taxon>
        <taxon>Terriglobales</taxon>
        <taxon>Acidobacteriaceae</taxon>
        <taxon>Telmatobacter</taxon>
    </lineage>
</organism>
<evidence type="ECO:0008006" key="3">
    <source>
        <dbReference type="Google" id="ProtNLM"/>
    </source>
</evidence>